<evidence type="ECO:0000259" key="2">
    <source>
        <dbReference type="Pfam" id="PF01464"/>
    </source>
</evidence>
<organism evidence="3 4">
    <name type="scientific">Denitromonas iodatirespirans</name>
    <dbReference type="NCBI Taxonomy" id="2795389"/>
    <lineage>
        <taxon>Bacteria</taxon>
        <taxon>Pseudomonadati</taxon>
        <taxon>Pseudomonadota</taxon>
        <taxon>Betaproteobacteria</taxon>
        <taxon>Rhodocyclales</taxon>
        <taxon>Zoogloeaceae</taxon>
        <taxon>Denitromonas</taxon>
    </lineage>
</organism>
<gene>
    <name evidence="3" type="ORF">I8J34_16455</name>
</gene>
<feature type="domain" description="Transglycosylase SLT" evidence="2">
    <location>
        <begin position="52"/>
        <end position="142"/>
    </location>
</feature>
<dbReference type="PANTHER" id="PTHR37423">
    <property type="entry name" value="SOLUBLE LYTIC MUREIN TRANSGLYCOSYLASE-RELATED"/>
    <property type="match status" value="1"/>
</dbReference>
<sequence>MAGSAPADSPDARYRLNTPTAAYRVQPRDAWHLPAAGTHNPAIATRPHAQRIADAARAAGIDPELLHAVVKIESGYDAAAVSPKGARGLAQVMPATAERFGHDGLDAGARYLRHLIDRFGGDLPLALAAYNAGPGAVERHGGMPPYAETQAYVPRVLAEYAALRAERRRLPTRWQQGGAWRDGGPEKSGS</sequence>
<dbReference type="InterPro" id="IPR023346">
    <property type="entry name" value="Lysozyme-like_dom_sf"/>
</dbReference>
<dbReference type="EMBL" id="JAEKFT010000020">
    <property type="protein sequence ID" value="MBT0962774.1"/>
    <property type="molecule type" value="Genomic_DNA"/>
</dbReference>
<dbReference type="CDD" id="cd00254">
    <property type="entry name" value="LT-like"/>
    <property type="match status" value="1"/>
</dbReference>
<comment type="caution">
    <text evidence="3">The sequence shown here is derived from an EMBL/GenBank/DDBJ whole genome shotgun (WGS) entry which is preliminary data.</text>
</comment>
<evidence type="ECO:0000313" key="3">
    <source>
        <dbReference type="EMBL" id="MBT0962774.1"/>
    </source>
</evidence>
<evidence type="ECO:0000256" key="1">
    <source>
        <dbReference type="ARBA" id="ARBA00007734"/>
    </source>
</evidence>
<protein>
    <submittedName>
        <fullName evidence="3">Lytic transglycosylase domain-containing protein</fullName>
    </submittedName>
</protein>
<keyword evidence="4" id="KW-1185">Reference proteome</keyword>
<dbReference type="Proteomes" id="UP000694660">
    <property type="component" value="Unassembled WGS sequence"/>
</dbReference>
<comment type="similarity">
    <text evidence="1">Belongs to the transglycosylase Slt family.</text>
</comment>
<reference evidence="4" key="1">
    <citation type="journal article" date="2022" name="ISME J.">
        <title>Genetic and phylogenetic analysis of dissimilatory iodate-reducing bacteria identifies potential niches across the world's oceans.</title>
        <authorList>
            <person name="Reyes-Umana V."/>
            <person name="Henning Z."/>
            <person name="Lee K."/>
            <person name="Barnum T.P."/>
            <person name="Coates J.D."/>
        </authorList>
    </citation>
    <scope>NUCLEOTIDE SEQUENCE [LARGE SCALE GENOMIC DNA]</scope>
    <source>
        <strain evidence="4">IR12</strain>
    </source>
</reference>
<name>A0A944DA46_DENI1</name>
<dbReference type="AlphaFoldDB" id="A0A944DA46"/>
<dbReference type="PANTHER" id="PTHR37423:SF2">
    <property type="entry name" value="MEMBRANE-BOUND LYTIC MUREIN TRANSGLYCOSYLASE C"/>
    <property type="match status" value="1"/>
</dbReference>
<evidence type="ECO:0000313" key="4">
    <source>
        <dbReference type="Proteomes" id="UP000694660"/>
    </source>
</evidence>
<dbReference type="Gene3D" id="1.10.530.10">
    <property type="match status" value="1"/>
</dbReference>
<dbReference type="SUPFAM" id="SSF53955">
    <property type="entry name" value="Lysozyme-like"/>
    <property type="match status" value="1"/>
</dbReference>
<proteinExistence type="inferred from homology"/>
<dbReference type="Pfam" id="PF01464">
    <property type="entry name" value="SLT"/>
    <property type="match status" value="1"/>
</dbReference>
<accession>A0A944DA46</accession>
<dbReference type="InterPro" id="IPR008258">
    <property type="entry name" value="Transglycosylase_SLT_dom_1"/>
</dbReference>